<feature type="signal peptide" evidence="1">
    <location>
        <begin position="1"/>
        <end position="26"/>
    </location>
</feature>
<reference evidence="3" key="1">
    <citation type="journal article" date="2019" name="Int. J. Syst. Evol. Microbiol.">
        <title>The Global Catalogue of Microorganisms (GCM) 10K type strain sequencing project: providing services to taxonomists for standard genome sequencing and annotation.</title>
        <authorList>
            <consortium name="The Broad Institute Genomics Platform"/>
            <consortium name="The Broad Institute Genome Sequencing Center for Infectious Disease"/>
            <person name="Wu L."/>
            <person name="Ma J."/>
        </authorList>
    </citation>
    <scope>NUCLEOTIDE SEQUENCE [LARGE SCALE GENOMIC DNA]</scope>
    <source>
        <strain evidence="3">JCM 32306</strain>
    </source>
</reference>
<evidence type="ECO:0008006" key="4">
    <source>
        <dbReference type="Google" id="ProtNLM"/>
    </source>
</evidence>
<dbReference type="EMBL" id="BMQX01000005">
    <property type="protein sequence ID" value="GGQ11786.1"/>
    <property type="molecule type" value="Genomic_DNA"/>
</dbReference>
<evidence type="ECO:0000313" key="3">
    <source>
        <dbReference type="Proteomes" id="UP000619118"/>
    </source>
</evidence>
<dbReference type="InterPro" id="IPR021928">
    <property type="entry name" value="DUF3541"/>
</dbReference>
<keyword evidence="3" id="KW-1185">Reference proteome</keyword>
<feature type="chain" id="PRO_5045946465" description="DUF3541 domain-containing protein" evidence="1">
    <location>
        <begin position="27"/>
        <end position="391"/>
    </location>
</feature>
<dbReference type="RefSeq" id="WP_160052846.1">
    <property type="nucleotide sequence ID" value="NZ_BMQX01000005.1"/>
</dbReference>
<comment type="caution">
    <text evidence="2">The sequence shown here is derived from an EMBL/GenBank/DDBJ whole genome shotgun (WGS) entry which is preliminary data.</text>
</comment>
<dbReference type="Proteomes" id="UP000619118">
    <property type="component" value="Unassembled WGS sequence"/>
</dbReference>
<keyword evidence="1" id="KW-0732">Signal</keyword>
<gene>
    <name evidence="2" type="ORF">GCM10009411_10620</name>
</gene>
<protein>
    <recommendedName>
        <fullName evidence="4">DUF3541 domain-containing protein</fullName>
    </recommendedName>
</protein>
<dbReference type="Pfam" id="PF12060">
    <property type="entry name" value="DUF3541"/>
    <property type="match status" value="1"/>
</dbReference>
<sequence>MLVLRKSKTLSYLILSASLLSSVAFAKESIETVPHNLTADQVYQGIKTNLESNLYSLPPRVQGHYAIRQYRMTGEAKYANGSLIDLLTIAEQQAFYNCNLDKPGFSKAESQKEVAKIKSGIRGDARKLAIAPYPEFMFYSDILLRYASRVDEFGFKGPCHDLMIKTLKNADLAPALTDKKMIKAWAAQLINYVFWAKQMGVGDYYSAYKKAFINAYPDNEDASLDKSQYKNKIYGMTHFIFAASGYYQRPVNAKEYQWILTYFEKNIDRILKDTTEDIITEVGIGFLITGNGNNPVVDKVKKHVIAAYNPKFKMIPSPKGEANLSSGEHRNVLAMMLLHWPDTLHKGPYLNNISSTKRYLPKLVTPKDVTTEANVTMNNVTMTNVAKANVH</sequence>
<name>A0ABQ2R3J3_9GAMM</name>
<accession>A0ABQ2R3J3</accession>
<organism evidence="2 3">
    <name type="scientific">Shewanella litoralis</name>
    <dbReference type="NCBI Taxonomy" id="2282700"/>
    <lineage>
        <taxon>Bacteria</taxon>
        <taxon>Pseudomonadati</taxon>
        <taxon>Pseudomonadota</taxon>
        <taxon>Gammaproteobacteria</taxon>
        <taxon>Alteromonadales</taxon>
        <taxon>Shewanellaceae</taxon>
        <taxon>Shewanella</taxon>
    </lineage>
</organism>
<proteinExistence type="predicted"/>
<evidence type="ECO:0000313" key="2">
    <source>
        <dbReference type="EMBL" id="GGQ11786.1"/>
    </source>
</evidence>
<evidence type="ECO:0000256" key="1">
    <source>
        <dbReference type="SAM" id="SignalP"/>
    </source>
</evidence>